<name>A0A9D4GXY9_DREPO</name>
<feature type="region of interest" description="Disordered" evidence="1">
    <location>
        <begin position="50"/>
        <end position="82"/>
    </location>
</feature>
<comment type="caution">
    <text evidence="2">The sequence shown here is derived from an EMBL/GenBank/DDBJ whole genome shotgun (WGS) entry which is preliminary data.</text>
</comment>
<protein>
    <submittedName>
        <fullName evidence="2">Uncharacterized protein</fullName>
    </submittedName>
</protein>
<evidence type="ECO:0000256" key="1">
    <source>
        <dbReference type="SAM" id="MobiDB-lite"/>
    </source>
</evidence>
<dbReference type="Proteomes" id="UP000828390">
    <property type="component" value="Unassembled WGS sequence"/>
</dbReference>
<evidence type="ECO:0000313" key="2">
    <source>
        <dbReference type="EMBL" id="KAH3824922.1"/>
    </source>
</evidence>
<dbReference type="EMBL" id="JAIWYP010000005">
    <property type="protein sequence ID" value="KAH3824922.1"/>
    <property type="molecule type" value="Genomic_DNA"/>
</dbReference>
<dbReference type="AlphaFoldDB" id="A0A9D4GXY9"/>
<gene>
    <name evidence="2" type="ORF">DPMN_126782</name>
</gene>
<accession>A0A9D4GXY9</accession>
<reference evidence="2" key="1">
    <citation type="journal article" date="2019" name="bioRxiv">
        <title>The Genome of the Zebra Mussel, Dreissena polymorpha: A Resource for Invasive Species Research.</title>
        <authorList>
            <person name="McCartney M.A."/>
            <person name="Auch B."/>
            <person name="Kono T."/>
            <person name="Mallez S."/>
            <person name="Zhang Y."/>
            <person name="Obille A."/>
            <person name="Becker A."/>
            <person name="Abrahante J.E."/>
            <person name="Garbe J."/>
            <person name="Badalamenti J.P."/>
            <person name="Herman A."/>
            <person name="Mangelson H."/>
            <person name="Liachko I."/>
            <person name="Sullivan S."/>
            <person name="Sone E.D."/>
            <person name="Koren S."/>
            <person name="Silverstein K.A.T."/>
            <person name="Beckman K.B."/>
            <person name="Gohl D.M."/>
        </authorList>
    </citation>
    <scope>NUCLEOTIDE SEQUENCE</scope>
    <source>
        <strain evidence="2">Duluth1</strain>
        <tissue evidence="2">Whole animal</tissue>
    </source>
</reference>
<sequence>MPNNPTVVSSVPMQSTLQGNLIAASNLPILGYTIAPNNPTVALPNSIPVPIGHPFPSSPQTQSDRDVLTRLPKSLQYDGRSN</sequence>
<reference evidence="2" key="2">
    <citation type="submission" date="2020-11" db="EMBL/GenBank/DDBJ databases">
        <authorList>
            <person name="McCartney M.A."/>
            <person name="Auch B."/>
            <person name="Kono T."/>
            <person name="Mallez S."/>
            <person name="Becker A."/>
            <person name="Gohl D.M."/>
            <person name="Silverstein K.A.T."/>
            <person name="Koren S."/>
            <person name="Bechman K.B."/>
            <person name="Herman A."/>
            <person name="Abrahante J.E."/>
            <person name="Garbe J."/>
        </authorList>
    </citation>
    <scope>NUCLEOTIDE SEQUENCE</scope>
    <source>
        <strain evidence="2">Duluth1</strain>
        <tissue evidence="2">Whole animal</tissue>
    </source>
</reference>
<evidence type="ECO:0000313" key="3">
    <source>
        <dbReference type="Proteomes" id="UP000828390"/>
    </source>
</evidence>
<organism evidence="2 3">
    <name type="scientific">Dreissena polymorpha</name>
    <name type="common">Zebra mussel</name>
    <name type="synonym">Mytilus polymorpha</name>
    <dbReference type="NCBI Taxonomy" id="45954"/>
    <lineage>
        <taxon>Eukaryota</taxon>
        <taxon>Metazoa</taxon>
        <taxon>Spiralia</taxon>
        <taxon>Lophotrochozoa</taxon>
        <taxon>Mollusca</taxon>
        <taxon>Bivalvia</taxon>
        <taxon>Autobranchia</taxon>
        <taxon>Heteroconchia</taxon>
        <taxon>Euheterodonta</taxon>
        <taxon>Imparidentia</taxon>
        <taxon>Neoheterodontei</taxon>
        <taxon>Myida</taxon>
        <taxon>Dreissenoidea</taxon>
        <taxon>Dreissenidae</taxon>
        <taxon>Dreissena</taxon>
    </lineage>
</organism>
<keyword evidence="3" id="KW-1185">Reference proteome</keyword>
<proteinExistence type="predicted"/>